<dbReference type="AlphaFoldDB" id="A0AAV4VDD1"/>
<comment type="subcellular location">
    <subcellularLocation>
        <location evidence="1">Secreted</location>
    </subcellularLocation>
</comment>
<dbReference type="Proteomes" id="UP001054945">
    <property type="component" value="Unassembled WGS sequence"/>
</dbReference>
<evidence type="ECO:0000259" key="3">
    <source>
        <dbReference type="PROSITE" id="PS51362"/>
    </source>
</evidence>
<dbReference type="EMBL" id="BPLR01014294">
    <property type="protein sequence ID" value="GIY67921.1"/>
    <property type="molecule type" value="Genomic_DNA"/>
</dbReference>
<organism evidence="4 5">
    <name type="scientific">Caerostris extrusa</name>
    <name type="common">Bark spider</name>
    <name type="synonym">Caerostris bankana</name>
    <dbReference type="NCBI Taxonomy" id="172846"/>
    <lineage>
        <taxon>Eukaryota</taxon>
        <taxon>Metazoa</taxon>
        <taxon>Ecdysozoa</taxon>
        <taxon>Arthropoda</taxon>
        <taxon>Chelicerata</taxon>
        <taxon>Arachnida</taxon>
        <taxon>Araneae</taxon>
        <taxon>Araneomorphae</taxon>
        <taxon>Entelegynae</taxon>
        <taxon>Araneoidea</taxon>
        <taxon>Araneidae</taxon>
        <taxon>Caerostris</taxon>
    </lineage>
</organism>
<evidence type="ECO:0000313" key="5">
    <source>
        <dbReference type="Proteomes" id="UP001054945"/>
    </source>
</evidence>
<keyword evidence="2" id="KW-0964">Secreted</keyword>
<proteinExistence type="predicted"/>
<dbReference type="GO" id="GO:0005576">
    <property type="term" value="C:extracellular region"/>
    <property type="evidence" value="ECO:0007669"/>
    <property type="project" value="UniProtKB-SubCell"/>
</dbReference>
<evidence type="ECO:0000313" key="4">
    <source>
        <dbReference type="EMBL" id="GIY67921.1"/>
    </source>
</evidence>
<dbReference type="GO" id="GO:0008083">
    <property type="term" value="F:growth factor activity"/>
    <property type="evidence" value="ECO:0007669"/>
    <property type="project" value="InterPro"/>
</dbReference>
<name>A0AAV4VDD1_CAEEX</name>
<feature type="domain" description="TGF-beta family profile" evidence="3">
    <location>
        <begin position="116"/>
        <end position="151"/>
    </location>
</feature>
<accession>A0AAV4VDD1</accession>
<comment type="caution">
    <text evidence="4">The sequence shown here is derived from an EMBL/GenBank/DDBJ whole genome shotgun (WGS) entry which is preliminary data.</text>
</comment>
<reference evidence="4 5" key="1">
    <citation type="submission" date="2021-06" db="EMBL/GenBank/DDBJ databases">
        <title>Caerostris extrusa draft genome.</title>
        <authorList>
            <person name="Kono N."/>
            <person name="Arakawa K."/>
        </authorList>
    </citation>
    <scope>NUCLEOTIDE SEQUENCE [LARGE SCALE GENOMIC DNA]</scope>
</reference>
<dbReference type="PROSITE" id="PS51362">
    <property type="entry name" value="TGF_BETA_2"/>
    <property type="match status" value="1"/>
</dbReference>
<sequence>MAPKSSMLSFARESAKADKDFARTHALIQSLLRLKGNKGPTTPAVSLWLSVAKQERFLHVRFRPKIDSDSQFMWARLPKLLRHQYLGRCANMEAKQKHPNLKLTCIDCCNTQLEIMVKESPARSGRPPCSGHCCKRHLKINFKEIGWDWVV</sequence>
<gene>
    <name evidence="4" type="ORF">CEXT_396611</name>
</gene>
<protein>
    <recommendedName>
        <fullName evidence="3">TGF-beta family profile domain-containing protein</fullName>
    </recommendedName>
</protein>
<feature type="non-terminal residue" evidence="4">
    <location>
        <position position="151"/>
    </location>
</feature>
<evidence type="ECO:0000256" key="2">
    <source>
        <dbReference type="ARBA" id="ARBA00022525"/>
    </source>
</evidence>
<evidence type="ECO:0000256" key="1">
    <source>
        <dbReference type="ARBA" id="ARBA00004613"/>
    </source>
</evidence>
<dbReference type="InterPro" id="IPR001839">
    <property type="entry name" value="TGF-b_C"/>
</dbReference>
<keyword evidence="5" id="KW-1185">Reference proteome</keyword>